<reference evidence="2 3" key="1">
    <citation type="submission" date="2019-03" db="EMBL/GenBank/DDBJ databases">
        <title>Genomic Encyclopedia of Type Strains, Phase IV (KMG-IV): sequencing the most valuable type-strain genomes for metagenomic binning, comparative biology and taxonomic classification.</title>
        <authorList>
            <person name="Goeker M."/>
        </authorList>
    </citation>
    <scope>NUCLEOTIDE SEQUENCE [LARGE SCALE GENOMIC DNA]</scope>
    <source>
        <strain evidence="2 3">DSM 24455</strain>
    </source>
</reference>
<proteinExistence type="predicted"/>
<dbReference type="CDD" id="cd07716">
    <property type="entry name" value="RNaseZ_short-form-like_MBL-fold"/>
    <property type="match status" value="1"/>
</dbReference>
<dbReference type="AlphaFoldDB" id="A0A4R7KQW5"/>
<comment type="caution">
    <text evidence="2">The sequence shown here is derived from an EMBL/GenBank/DDBJ whole genome shotgun (WGS) entry which is preliminary data.</text>
</comment>
<accession>A0A4R7KQW5</accession>
<dbReference type="InterPro" id="IPR001279">
    <property type="entry name" value="Metallo-B-lactamas"/>
</dbReference>
<dbReference type="InterPro" id="IPR036866">
    <property type="entry name" value="RibonucZ/Hydroxyglut_hydro"/>
</dbReference>
<dbReference type="EMBL" id="SOAZ01000006">
    <property type="protein sequence ID" value="TDT61592.1"/>
    <property type="molecule type" value="Genomic_DNA"/>
</dbReference>
<protein>
    <submittedName>
        <fullName evidence="2">Ribonuclease BN (tRNA processing enzyme)</fullName>
    </submittedName>
</protein>
<dbReference type="Proteomes" id="UP000295325">
    <property type="component" value="Unassembled WGS sequence"/>
</dbReference>
<dbReference type="PANTHER" id="PTHR46018">
    <property type="entry name" value="ZINC PHOSPHODIESTERASE ELAC PROTEIN 1"/>
    <property type="match status" value="1"/>
</dbReference>
<evidence type="ECO:0000313" key="3">
    <source>
        <dbReference type="Proteomes" id="UP000295325"/>
    </source>
</evidence>
<dbReference type="GO" id="GO:0042781">
    <property type="term" value="F:3'-tRNA processing endoribonuclease activity"/>
    <property type="evidence" value="ECO:0007669"/>
    <property type="project" value="TreeGrafter"/>
</dbReference>
<evidence type="ECO:0000313" key="2">
    <source>
        <dbReference type="EMBL" id="TDT61592.1"/>
    </source>
</evidence>
<dbReference type="OrthoDB" id="9800940at2"/>
<gene>
    <name evidence="2" type="ORF">EDD71_10676</name>
</gene>
<sequence>MKVTVIGNWGGFPEAGGATSGYLFQDKGYNLLIDCGSAVLSGIQQHIKIEQLNSVVISHYHFDHIADIGPLQYAVQIKTILNEMNHSLNIYGHHHDVNSFRMLTMVPYTYGVSYDEHDRLNLGPFTISFCRTIHPVSCFAMRIESGNKSVVYTGDTSYFEGLSTFSKNVDLLICECNFYANQDGSKAGHMNSIDAGRVARDGNVKKLLLTHLPHQGNPLNLVREAGSVYDGPIELALPGWTWVSE</sequence>
<feature type="domain" description="Metallo-beta-lactamase" evidence="1">
    <location>
        <begin position="18"/>
        <end position="211"/>
    </location>
</feature>
<dbReference type="Pfam" id="PF12706">
    <property type="entry name" value="Lactamase_B_2"/>
    <property type="match status" value="1"/>
</dbReference>
<organism evidence="2 3">
    <name type="scientific">Fonticella tunisiensis</name>
    <dbReference type="NCBI Taxonomy" id="1096341"/>
    <lineage>
        <taxon>Bacteria</taxon>
        <taxon>Bacillati</taxon>
        <taxon>Bacillota</taxon>
        <taxon>Clostridia</taxon>
        <taxon>Eubacteriales</taxon>
        <taxon>Clostridiaceae</taxon>
        <taxon>Fonticella</taxon>
    </lineage>
</organism>
<keyword evidence="3" id="KW-1185">Reference proteome</keyword>
<name>A0A4R7KQW5_9CLOT</name>
<dbReference type="RefSeq" id="WP_133627702.1">
    <property type="nucleotide sequence ID" value="NZ_SOAZ01000006.1"/>
</dbReference>
<dbReference type="Gene3D" id="3.60.15.10">
    <property type="entry name" value="Ribonuclease Z/Hydroxyacylglutathione hydrolase-like"/>
    <property type="match status" value="1"/>
</dbReference>
<evidence type="ECO:0000259" key="1">
    <source>
        <dbReference type="SMART" id="SM00849"/>
    </source>
</evidence>
<dbReference type="SUPFAM" id="SSF56281">
    <property type="entry name" value="Metallo-hydrolase/oxidoreductase"/>
    <property type="match status" value="1"/>
</dbReference>
<dbReference type="PANTHER" id="PTHR46018:SF4">
    <property type="entry name" value="METALLO-HYDROLASE YHFI-RELATED"/>
    <property type="match status" value="1"/>
</dbReference>
<dbReference type="SMART" id="SM00849">
    <property type="entry name" value="Lactamase_B"/>
    <property type="match status" value="1"/>
</dbReference>